<evidence type="ECO:0000256" key="3">
    <source>
        <dbReference type="ARBA" id="ARBA00022737"/>
    </source>
</evidence>
<evidence type="ECO:0000313" key="8">
    <source>
        <dbReference type="Proteomes" id="UP000663844"/>
    </source>
</evidence>
<dbReference type="EMBL" id="CAJOAZ010029407">
    <property type="protein sequence ID" value="CAF4424975.1"/>
    <property type="molecule type" value="Genomic_DNA"/>
</dbReference>
<dbReference type="AlphaFoldDB" id="A0A820QQ98"/>
<evidence type="ECO:0000256" key="1">
    <source>
        <dbReference type="ARBA" id="ARBA00004167"/>
    </source>
</evidence>
<dbReference type="InterPro" id="IPR000008">
    <property type="entry name" value="C2_dom"/>
</dbReference>
<protein>
    <recommendedName>
        <fullName evidence="6">C2 domain-containing protein</fullName>
    </recommendedName>
</protein>
<evidence type="ECO:0000313" key="7">
    <source>
        <dbReference type="EMBL" id="CAF4424975.1"/>
    </source>
</evidence>
<proteinExistence type="predicted"/>
<dbReference type="PANTHER" id="PTHR12546:SF33">
    <property type="entry name" value="SPERM VESICLE FUSION PROTEIN FER-1"/>
    <property type="match status" value="1"/>
</dbReference>
<dbReference type="InterPro" id="IPR037721">
    <property type="entry name" value="Ferlin"/>
</dbReference>
<evidence type="ECO:0000259" key="6">
    <source>
        <dbReference type="Pfam" id="PF00168"/>
    </source>
</evidence>
<dbReference type="InterPro" id="IPR035892">
    <property type="entry name" value="C2_domain_sf"/>
</dbReference>
<dbReference type="GO" id="GO:0016020">
    <property type="term" value="C:membrane"/>
    <property type="evidence" value="ECO:0007669"/>
    <property type="project" value="UniProtKB-SubCell"/>
</dbReference>
<dbReference type="Pfam" id="PF00168">
    <property type="entry name" value="C2"/>
    <property type="match status" value="1"/>
</dbReference>
<reference evidence="7" key="1">
    <citation type="submission" date="2021-02" db="EMBL/GenBank/DDBJ databases">
        <authorList>
            <person name="Nowell W R."/>
        </authorList>
    </citation>
    <scope>NUCLEOTIDE SEQUENCE</scope>
</reference>
<dbReference type="Proteomes" id="UP000663844">
    <property type="component" value="Unassembled WGS sequence"/>
</dbReference>
<evidence type="ECO:0000256" key="4">
    <source>
        <dbReference type="ARBA" id="ARBA00022989"/>
    </source>
</evidence>
<keyword evidence="3" id="KW-0677">Repeat</keyword>
<sequence>KKKEYFWSYDNTELKLPPILNVQIWDNDKFSSDDFLGALTLDLNHLYKPAKDFDGCTLEMLNDQISNTVSIFDIKRLKGWWPCIDIHSGNSELTGKIEIELEILTEEEANERPAGRGREKPN</sequence>
<comment type="caution">
    <text evidence="7">The sequence shown here is derived from an EMBL/GenBank/DDBJ whole genome shotgun (WGS) entry which is preliminary data.</text>
</comment>
<comment type="subcellular location">
    <subcellularLocation>
        <location evidence="1">Membrane</location>
        <topology evidence="1">Single-pass membrane protein</topology>
    </subcellularLocation>
</comment>
<dbReference type="GO" id="GO:0007009">
    <property type="term" value="P:plasma membrane organization"/>
    <property type="evidence" value="ECO:0007669"/>
    <property type="project" value="TreeGrafter"/>
</dbReference>
<keyword evidence="5" id="KW-0472">Membrane</keyword>
<evidence type="ECO:0000256" key="5">
    <source>
        <dbReference type="ARBA" id="ARBA00023136"/>
    </source>
</evidence>
<keyword evidence="4" id="KW-1133">Transmembrane helix</keyword>
<dbReference type="Gene3D" id="2.60.40.150">
    <property type="entry name" value="C2 domain"/>
    <property type="match status" value="1"/>
</dbReference>
<keyword evidence="2" id="KW-0812">Transmembrane</keyword>
<name>A0A820QQ98_9BILA</name>
<dbReference type="SUPFAM" id="SSF49562">
    <property type="entry name" value="C2 domain (Calcium/lipid-binding domain, CaLB)"/>
    <property type="match status" value="1"/>
</dbReference>
<evidence type="ECO:0000256" key="2">
    <source>
        <dbReference type="ARBA" id="ARBA00022692"/>
    </source>
</evidence>
<accession>A0A820QQ98</accession>
<feature type="domain" description="C2" evidence="6">
    <location>
        <begin position="19"/>
        <end position="47"/>
    </location>
</feature>
<feature type="non-terminal residue" evidence="7">
    <location>
        <position position="122"/>
    </location>
</feature>
<gene>
    <name evidence="7" type="ORF">OXD698_LOCUS52874</name>
</gene>
<organism evidence="7 8">
    <name type="scientific">Adineta steineri</name>
    <dbReference type="NCBI Taxonomy" id="433720"/>
    <lineage>
        <taxon>Eukaryota</taxon>
        <taxon>Metazoa</taxon>
        <taxon>Spiralia</taxon>
        <taxon>Gnathifera</taxon>
        <taxon>Rotifera</taxon>
        <taxon>Eurotatoria</taxon>
        <taxon>Bdelloidea</taxon>
        <taxon>Adinetida</taxon>
        <taxon>Adinetidae</taxon>
        <taxon>Adineta</taxon>
    </lineage>
</organism>
<dbReference type="PANTHER" id="PTHR12546">
    <property type="entry name" value="FER-1-LIKE"/>
    <property type="match status" value="1"/>
</dbReference>
<feature type="non-terminal residue" evidence="7">
    <location>
        <position position="1"/>
    </location>
</feature>
<dbReference type="GO" id="GO:0061025">
    <property type="term" value="P:membrane fusion"/>
    <property type="evidence" value="ECO:0007669"/>
    <property type="project" value="TreeGrafter"/>
</dbReference>